<name>A0A813G9Z6_POLGL</name>
<dbReference type="OrthoDB" id="5952526at2759"/>
<protein>
    <recommendedName>
        <fullName evidence="2">Fe2OG dioxygenase domain-containing protein</fullName>
    </recommendedName>
</protein>
<dbReference type="GO" id="GO:0071456">
    <property type="term" value="P:cellular response to hypoxia"/>
    <property type="evidence" value="ECO:0007669"/>
    <property type="project" value="TreeGrafter"/>
</dbReference>
<keyword evidence="1" id="KW-0847">Vitamin C</keyword>
<keyword evidence="4" id="KW-1185">Reference proteome</keyword>
<dbReference type="GO" id="GO:0008198">
    <property type="term" value="F:ferrous iron binding"/>
    <property type="evidence" value="ECO:0007669"/>
    <property type="project" value="TreeGrafter"/>
</dbReference>
<dbReference type="PROSITE" id="PS51471">
    <property type="entry name" value="FE2OG_OXY"/>
    <property type="match status" value="1"/>
</dbReference>
<dbReference type="InterPro" id="IPR044862">
    <property type="entry name" value="Pro_4_hyd_alph_FE2OG_OXY"/>
</dbReference>
<accession>A0A813G9Z6</accession>
<dbReference type="InterPro" id="IPR005123">
    <property type="entry name" value="Oxoglu/Fe-dep_dioxygenase_dom"/>
</dbReference>
<dbReference type="GO" id="GO:0031543">
    <property type="term" value="F:peptidyl-proline dioxygenase activity"/>
    <property type="evidence" value="ECO:0007669"/>
    <property type="project" value="TreeGrafter"/>
</dbReference>
<dbReference type="EMBL" id="CAJNNV010027638">
    <property type="protein sequence ID" value="CAE8621068.1"/>
    <property type="molecule type" value="Genomic_DNA"/>
</dbReference>
<dbReference type="Proteomes" id="UP000654075">
    <property type="component" value="Unassembled WGS sequence"/>
</dbReference>
<dbReference type="AlphaFoldDB" id="A0A813G9Z6"/>
<sequence length="106" mass="11952">YTPHFDNRGHNGRVLTCIMYLNPFWQTGDGAELKIWPRAKGLERAGPCRDFAPLHGRLVAFLCSGRNLHEVSPVASDRALVEPRVAISCWYYDTSCMNDELTDDAP</sequence>
<feature type="domain" description="Fe2OG dioxygenase" evidence="2">
    <location>
        <begin position="1"/>
        <end position="93"/>
    </location>
</feature>
<evidence type="ECO:0000259" key="2">
    <source>
        <dbReference type="PROSITE" id="PS51471"/>
    </source>
</evidence>
<proteinExistence type="predicted"/>
<evidence type="ECO:0000256" key="1">
    <source>
        <dbReference type="ARBA" id="ARBA00022896"/>
    </source>
</evidence>
<dbReference type="GO" id="GO:0031418">
    <property type="term" value="F:L-ascorbic acid binding"/>
    <property type="evidence" value="ECO:0007669"/>
    <property type="project" value="UniProtKB-KW"/>
</dbReference>
<organism evidence="3 4">
    <name type="scientific">Polarella glacialis</name>
    <name type="common">Dinoflagellate</name>
    <dbReference type="NCBI Taxonomy" id="89957"/>
    <lineage>
        <taxon>Eukaryota</taxon>
        <taxon>Sar</taxon>
        <taxon>Alveolata</taxon>
        <taxon>Dinophyceae</taxon>
        <taxon>Suessiales</taxon>
        <taxon>Suessiaceae</taxon>
        <taxon>Polarella</taxon>
    </lineage>
</organism>
<dbReference type="InterPro" id="IPR051559">
    <property type="entry name" value="HIF_prolyl_hydroxylases"/>
</dbReference>
<dbReference type="PANTHER" id="PTHR12907:SF26">
    <property type="entry name" value="HIF PROLYL HYDROXYLASE, ISOFORM C"/>
    <property type="match status" value="1"/>
</dbReference>
<dbReference type="Pfam" id="PF13640">
    <property type="entry name" value="2OG-FeII_Oxy_3"/>
    <property type="match status" value="1"/>
</dbReference>
<gene>
    <name evidence="3" type="ORF">PGLA1383_LOCUS38591</name>
</gene>
<dbReference type="Gene3D" id="2.60.120.620">
    <property type="entry name" value="q2cbj1_9rhob like domain"/>
    <property type="match status" value="1"/>
</dbReference>
<evidence type="ECO:0000313" key="4">
    <source>
        <dbReference type="Proteomes" id="UP000654075"/>
    </source>
</evidence>
<evidence type="ECO:0000313" key="3">
    <source>
        <dbReference type="EMBL" id="CAE8621068.1"/>
    </source>
</evidence>
<dbReference type="PANTHER" id="PTHR12907">
    <property type="entry name" value="EGL NINE HOMOLOG-RELATED"/>
    <property type="match status" value="1"/>
</dbReference>
<feature type="non-terminal residue" evidence="3">
    <location>
        <position position="106"/>
    </location>
</feature>
<comment type="caution">
    <text evidence="3">The sequence shown here is derived from an EMBL/GenBank/DDBJ whole genome shotgun (WGS) entry which is preliminary data.</text>
</comment>
<reference evidence="3" key="1">
    <citation type="submission" date="2021-02" db="EMBL/GenBank/DDBJ databases">
        <authorList>
            <person name="Dougan E. K."/>
            <person name="Rhodes N."/>
            <person name="Thang M."/>
            <person name="Chan C."/>
        </authorList>
    </citation>
    <scope>NUCLEOTIDE SEQUENCE</scope>
</reference>